<protein>
    <submittedName>
        <fullName evidence="1">Uncharacterized protein</fullName>
    </submittedName>
</protein>
<proteinExistence type="predicted"/>
<feature type="non-terminal residue" evidence="1">
    <location>
        <position position="37"/>
    </location>
</feature>
<sequence length="37" mass="4093">MLSGTSAVRIRIVCCTSRHCSIVPIRIAVRPSRSTKH</sequence>
<organism evidence="1 2">
    <name type="scientific">Rotaria sordida</name>
    <dbReference type="NCBI Taxonomy" id="392033"/>
    <lineage>
        <taxon>Eukaryota</taxon>
        <taxon>Metazoa</taxon>
        <taxon>Spiralia</taxon>
        <taxon>Gnathifera</taxon>
        <taxon>Rotifera</taxon>
        <taxon>Eurotatoria</taxon>
        <taxon>Bdelloidea</taxon>
        <taxon>Philodinida</taxon>
        <taxon>Philodinidae</taxon>
        <taxon>Rotaria</taxon>
    </lineage>
</organism>
<name>A0A820HWE6_9BILA</name>
<evidence type="ECO:0000313" key="2">
    <source>
        <dbReference type="Proteomes" id="UP000663874"/>
    </source>
</evidence>
<comment type="caution">
    <text evidence="1">The sequence shown here is derived from an EMBL/GenBank/DDBJ whole genome shotgun (WGS) entry which is preliminary data.</text>
</comment>
<dbReference type="Proteomes" id="UP000663874">
    <property type="component" value="Unassembled WGS sequence"/>
</dbReference>
<dbReference type="AlphaFoldDB" id="A0A820HWE6"/>
<accession>A0A820HWE6</accession>
<evidence type="ECO:0000313" key="1">
    <source>
        <dbReference type="EMBL" id="CAF4299529.1"/>
    </source>
</evidence>
<reference evidence="1" key="1">
    <citation type="submission" date="2021-02" db="EMBL/GenBank/DDBJ databases">
        <authorList>
            <person name="Nowell W R."/>
        </authorList>
    </citation>
    <scope>NUCLEOTIDE SEQUENCE</scope>
</reference>
<gene>
    <name evidence="1" type="ORF">FNK824_LOCUS40582</name>
</gene>
<dbReference type="EMBL" id="CAJOBE010033181">
    <property type="protein sequence ID" value="CAF4299529.1"/>
    <property type="molecule type" value="Genomic_DNA"/>
</dbReference>